<dbReference type="GO" id="GO:0016491">
    <property type="term" value="F:oxidoreductase activity"/>
    <property type="evidence" value="ECO:0007669"/>
    <property type="project" value="InterPro"/>
</dbReference>
<protein>
    <submittedName>
        <fullName evidence="2">Furan-3-one reductase</fullName>
    </submittedName>
</protein>
<keyword evidence="3" id="KW-1185">Reference proteome</keyword>
<organism evidence="2 3">
    <name type="scientific">Seminavis robusta</name>
    <dbReference type="NCBI Taxonomy" id="568900"/>
    <lineage>
        <taxon>Eukaryota</taxon>
        <taxon>Sar</taxon>
        <taxon>Stramenopiles</taxon>
        <taxon>Ochrophyta</taxon>
        <taxon>Bacillariophyta</taxon>
        <taxon>Bacillariophyceae</taxon>
        <taxon>Bacillariophycidae</taxon>
        <taxon>Naviculales</taxon>
        <taxon>Naviculaceae</taxon>
        <taxon>Seminavis</taxon>
    </lineage>
</organism>
<dbReference type="Proteomes" id="UP001153069">
    <property type="component" value="Unassembled WGS sequence"/>
</dbReference>
<dbReference type="EMBL" id="CAICTM010000193">
    <property type="protein sequence ID" value="CAB9504336.1"/>
    <property type="molecule type" value="Genomic_DNA"/>
</dbReference>
<dbReference type="InterPro" id="IPR020843">
    <property type="entry name" value="ER"/>
</dbReference>
<dbReference type="InterPro" id="IPR013154">
    <property type="entry name" value="ADH-like_N"/>
</dbReference>
<dbReference type="SUPFAM" id="SSF50129">
    <property type="entry name" value="GroES-like"/>
    <property type="match status" value="1"/>
</dbReference>
<dbReference type="OrthoDB" id="3509362at2759"/>
<dbReference type="Gene3D" id="3.40.50.720">
    <property type="entry name" value="NAD(P)-binding Rossmann-like Domain"/>
    <property type="match status" value="1"/>
</dbReference>
<dbReference type="Pfam" id="PF00107">
    <property type="entry name" value="ADH_zinc_N"/>
    <property type="match status" value="1"/>
</dbReference>
<dbReference type="SUPFAM" id="SSF51735">
    <property type="entry name" value="NAD(P)-binding Rossmann-fold domains"/>
    <property type="match status" value="1"/>
</dbReference>
<sequence>MQALAAKQRGVYSDVLQLQHVADAKQDLQSHDVLIKLAYADLNPVDLQKLANGPTIEDVFIPGYGGSGIVEHVGSAAPPHLMGKQVCFLADPNRKGSYASYIVVDHRCVCEIPSSKTSIELRDAASIPVAGLTAYECLVKLGLAADIHVKVQQDGHVELEGVGLQNKQQEANSNQADKSLLIVGASGGVGSWLLTLVKAWHPSMEIIATASPQSEEWCKSLGATKVIRHHQIDQVLKGGKEGSVDYIVSLTEPTQTLFKSLTEVVKPYGKIVLVVAGKGIESLNLGFCFFKCVNVYTETVFSSIRTQYKQIVPKDELAVILNLMANQTIKAPLSPALTDDGVGISEKFSDALKDNGVLQLLAATTHKRGKLVMMIHAGNQIVFMDLKTASIFSVPHKECIAKKYLTKSKKHDNEWQEQSQIIEKQELIKKITSHPKLGVTKVAEKQAQDYQDGLEVQEAENVKNLWGVSLKKREKNVKGEELLFVDLRTGALGELARKKFIELGALTLGTNDEGQETVEQAVTDFEDRDDIVSAVRQALKINLDA</sequence>
<dbReference type="InterPro" id="IPR011032">
    <property type="entry name" value="GroES-like_sf"/>
</dbReference>
<dbReference type="PANTHER" id="PTHR43482:SF1">
    <property type="entry name" value="PROTEIN AST1-RELATED"/>
    <property type="match status" value="1"/>
</dbReference>
<reference evidence="2" key="1">
    <citation type="submission" date="2020-06" db="EMBL/GenBank/DDBJ databases">
        <authorList>
            <consortium name="Plant Systems Biology data submission"/>
        </authorList>
    </citation>
    <scope>NUCLEOTIDE SEQUENCE</scope>
    <source>
        <strain evidence="2">D6</strain>
    </source>
</reference>
<evidence type="ECO:0000259" key="1">
    <source>
        <dbReference type="SMART" id="SM00829"/>
    </source>
</evidence>
<dbReference type="SMART" id="SM00829">
    <property type="entry name" value="PKS_ER"/>
    <property type="match status" value="1"/>
</dbReference>
<dbReference type="InterPro" id="IPR052585">
    <property type="entry name" value="Lipid_raft_assoc_Zn_ADH"/>
</dbReference>
<dbReference type="PANTHER" id="PTHR43482">
    <property type="entry name" value="PROTEIN AST1-RELATED"/>
    <property type="match status" value="1"/>
</dbReference>
<dbReference type="AlphaFoldDB" id="A0A9N8DLA7"/>
<dbReference type="InterPro" id="IPR013149">
    <property type="entry name" value="ADH-like_C"/>
</dbReference>
<dbReference type="Pfam" id="PF08240">
    <property type="entry name" value="ADH_N"/>
    <property type="match status" value="1"/>
</dbReference>
<dbReference type="InterPro" id="IPR036291">
    <property type="entry name" value="NAD(P)-bd_dom_sf"/>
</dbReference>
<name>A0A9N8DLA7_9STRA</name>
<evidence type="ECO:0000313" key="3">
    <source>
        <dbReference type="Proteomes" id="UP001153069"/>
    </source>
</evidence>
<comment type="caution">
    <text evidence="2">The sequence shown here is derived from an EMBL/GenBank/DDBJ whole genome shotgun (WGS) entry which is preliminary data.</text>
</comment>
<gene>
    <name evidence="2" type="ORF">SEMRO_194_G082760.1</name>
</gene>
<feature type="domain" description="Enoyl reductase (ER)" evidence="1">
    <location>
        <begin position="13"/>
        <end position="373"/>
    </location>
</feature>
<evidence type="ECO:0000313" key="2">
    <source>
        <dbReference type="EMBL" id="CAB9504336.1"/>
    </source>
</evidence>
<dbReference type="Gene3D" id="3.90.180.10">
    <property type="entry name" value="Medium-chain alcohol dehydrogenases, catalytic domain"/>
    <property type="match status" value="1"/>
</dbReference>
<accession>A0A9N8DLA7</accession>
<proteinExistence type="predicted"/>